<dbReference type="AlphaFoldDB" id="A0A6C0C356"/>
<dbReference type="SMART" id="SM00184">
    <property type="entry name" value="RING"/>
    <property type="match status" value="1"/>
</dbReference>
<dbReference type="InterPro" id="IPR013083">
    <property type="entry name" value="Znf_RING/FYVE/PHD"/>
</dbReference>
<dbReference type="GO" id="GO:0061630">
    <property type="term" value="F:ubiquitin protein ligase activity"/>
    <property type="evidence" value="ECO:0007669"/>
    <property type="project" value="TreeGrafter"/>
</dbReference>
<dbReference type="PANTHER" id="PTHR22765">
    <property type="entry name" value="RING FINGER AND PROTEASE ASSOCIATED DOMAIN-CONTAINING"/>
    <property type="match status" value="1"/>
</dbReference>
<feature type="domain" description="RING-type" evidence="1">
    <location>
        <begin position="27"/>
        <end position="67"/>
    </location>
</feature>
<dbReference type="Pfam" id="PF13639">
    <property type="entry name" value="zf-RING_2"/>
    <property type="match status" value="1"/>
</dbReference>
<dbReference type="InterPro" id="IPR001841">
    <property type="entry name" value="Znf_RING"/>
</dbReference>
<name>A0A6C0C356_9ZZZZ</name>
<dbReference type="SMART" id="SM01197">
    <property type="entry name" value="FANCL_C"/>
    <property type="match status" value="1"/>
</dbReference>
<dbReference type="PROSITE" id="PS50089">
    <property type="entry name" value="ZF_RING_2"/>
    <property type="match status" value="1"/>
</dbReference>
<dbReference type="InterPro" id="IPR051826">
    <property type="entry name" value="E3_ubiquitin-ligase_domain"/>
</dbReference>
<dbReference type="GO" id="GO:0006511">
    <property type="term" value="P:ubiquitin-dependent protein catabolic process"/>
    <property type="evidence" value="ECO:0007669"/>
    <property type="project" value="TreeGrafter"/>
</dbReference>
<organism evidence="2">
    <name type="scientific">viral metagenome</name>
    <dbReference type="NCBI Taxonomy" id="1070528"/>
    <lineage>
        <taxon>unclassified sequences</taxon>
        <taxon>metagenomes</taxon>
        <taxon>organismal metagenomes</taxon>
    </lineage>
</organism>
<dbReference type="EMBL" id="MN739318">
    <property type="protein sequence ID" value="QHS98541.1"/>
    <property type="molecule type" value="Genomic_DNA"/>
</dbReference>
<evidence type="ECO:0000313" key="2">
    <source>
        <dbReference type="EMBL" id="QHS98541.1"/>
    </source>
</evidence>
<dbReference type="Gene3D" id="3.30.40.10">
    <property type="entry name" value="Zinc/RING finger domain, C3HC4 (zinc finger)"/>
    <property type="match status" value="1"/>
</dbReference>
<dbReference type="SUPFAM" id="SSF57850">
    <property type="entry name" value="RING/U-box"/>
    <property type="match status" value="1"/>
</dbReference>
<protein>
    <recommendedName>
        <fullName evidence="1">RING-type domain-containing protein</fullName>
    </recommendedName>
</protein>
<evidence type="ECO:0000259" key="1">
    <source>
        <dbReference type="PROSITE" id="PS50089"/>
    </source>
</evidence>
<sequence>MFKRKIKKSKVLPIVFPKNNKFNETKCVICYSNFENDNEISLPCGHAFHSDCILTWISKKMECPYCKIKLSWTSTRTRSVSVDSTDECENK</sequence>
<reference evidence="2" key="1">
    <citation type="journal article" date="2020" name="Nature">
        <title>Giant virus diversity and host interactions through global metagenomics.</title>
        <authorList>
            <person name="Schulz F."/>
            <person name="Roux S."/>
            <person name="Paez-Espino D."/>
            <person name="Jungbluth S."/>
            <person name="Walsh D.A."/>
            <person name="Denef V.J."/>
            <person name="McMahon K.D."/>
            <person name="Konstantinidis K.T."/>
            <person name="Eloe-Fadrosh E.A."/>
            <person name="Kyrpides N.C."/>
            <person name="Woyke T."/>
        </authorList>
    </citation>
    <scope>NUCLEOTIDE SEQUENCE</scope>
    <source>
        <strain evidence="2">GVMAG-M-3300020185-18</strain>
    </source>
</reference>
<accession>A0A6C0C356</accession>
<proteinExistence type="predicted"/>